<feature type="repeat" description="PPR" evidence="3">
    <location>
        <begin position="401"/>
        <end position="435"/>
    </location>
</feature>
<reference evidence="5 6" key="1">
    <citation type="journal article" date="2021" name="Comput. Struct. Biotechnol. J.">
        <title>De novo genome assembly of the potent medicinal plant Rehmannia glutinosa using nanopore technology.</title>
        <authorList>
            <person name="Ma L."/>
            <person name="Dong C."/>
            <person name="Song C."/>
            <person name="Wang X."/>
            <person name="Zheng X."/>
            <person name="Niu Y."/>
            <person name="Chen S."/>
            <person name="Feng W."/>
        </authorList>
    </citation>
    <scope>NUCLEOTIDE SEQUENCE [LARGE SCALE GENOMIC DNA]</scope>
    <source>
        <strain evidence="5">DH-2019</strain>
    </source>
</reference>
<dbReference type="Pfam" id="PF01535">
    <property type="entry name" value="PPR"/>
    <property type="match status" value="1"/>
</dbReference>
<evidence type="ECO:0000256" key="2">
    <source>
        <dbReference type="ARBA" id="ARBA00022737"/>
    </source>
</evidence>
<gene>
    <name evidence="5" type="ORF">DH2020_048007</name>
</gene>
<dbReference type="InterPro" id="IPR057027">
    <property type="entry name" value="TPR_mt"/>
</dbReference>
<dbReference type="PROSITE" id="PS51375">
    <property type="entry name" value="PPR"/>
    <property type="match status" value="5"/>
</dbReference>
<evidence type="ECO:0000256" key="3">
    <source>
        <dbReference type="PROSITE-ProRule" id="PRU00708"/>
    </source>
</evidence>
<dbReference type="PANTHER" id="PTHR47941">
    <property type="entry name" value="PENTATRICOPEPTIDE REPEAT-CONTAINING PROTEIN 3, MITOCHONDRIAL"/>
    <property type="match status" value="1"/>
</dbReference>
<feature type="repeat" description="PPR" evidence="3">
    <location>
        <begin position="331"/>
        <end position="365"/>
    </location>
</feature>
<dbReference type="Proteomes" id="UP001318860">
    <property type="component" value="Unassembled WGS sequence"/>
</dbReference>
<keyword evidence="6" id="KW-1185">Reference proteome</keyword>
<dbReference type="Pfam" id="PF23276">
    <property type="entry name" value="TPR_24"/>
    <property type="match status" value="1"/>
</dbReference>
<dbReference type="EMBL" id="JABTTQ020003344">
    <property type="protein sequence ID" value="KAK6118221.1"/>
    <property type="molecule type" value="Genomic_DNA"/>
</dbReference>
<comment type="similarity">
    <text evidence="1">Belongs to the PPR family. P subfamily.</text>
</comment>
<dbReference type="Pfam" id="PF13041">
    <property type="entry name" value="PPR_2"/>
    <property type="match status" value="2"/>
</dbReference>
<evidence type="ECO:0000256" key="1">
    <source>
        <dbReference type="ARBA" id="ARBA00007626"/>
    </source>
</evidence>
<feature type="repeat" description="PPR" evidence="3">
    <location>
        <begin position="224"/>
        <end position="258"/>
    </location>
</feature>
<feature type="domain" description="Pentatricopeptide repeat-containing protein-mitochondrial" evidence="4">
    <location>
        <begin position="414"/>
        <end position="494"/>
    </location>
</feature>
<dbReference type="InterPro" id="IPR002885">
    <property type="entry name" value="PPR_rpt"/>
</dbReference>
<protein>
    <recommendedName>
        <fullName evidence="4">Pentatricopeptide repeat-containing protein-mitochondrial domain-containing protein</fullName>
    </recommendedName>
</protein>
<name>A0ABR0U6W1_REHGL</name>
<comment type="caution">
    <text evidence="5">The sequence shown here is derived from an EMBL/GenBank/DDBJ whole genome shotgun (WGS) entry which is preliminary data.</text>
</comment>
<dbReference type="Gene3D" id="1.25.40.10">
    <property type="entry name" value="Tetratricopeptide repeat domain"/>
    <property type="match status" value="3"/>
</dbReference>
<evidence type="ECO:0000313" key="6">
    <source>
        <dbReference type="Proteomes" id="UP001318860"/>
    </source>
</evidence>
<sequence length="511" mass="58699">MSRGIIAYCKRVIAAEKAHPWRQQQQIYANHPINYIFCNSTALFSSSSRKSSSLHNYYIRKRRKWPIQPYKTQWDQIFAFRLAKQNFKQSIRKTKTQLLSDLINSFSAYEVNPTPQSYHLLFKILIQKRPSNRHDQIQEILSHIEKGESFETPECVFIDLIKFYGDTNMFNDAVELFFRLPSFRCDPSVEVLNVLLSVLCRNKMGFEMVPRVLLKSQVMKIRFEESSFGILIKALCKTGSVSNAFDLVNQMVDEGFGLDQKICSLMLATMCRQLNCNVGDIMGFMEDLKKLGFEPRKDDLCNVIRFLVKKGKVMESLELLKQMKMNGVKPDIMCYNLVLDGLIHNRDFSRADKVFDELLVLGLAPDIYTYNVYISGLFMQKKVDDGIKILNSMEELGCAPDWSTYSAILRALCEAGEMDRVTEVVNEMRKKRVQLNPETYELLIDGFISNGDVNGACCFLKEMLDKKFVPQRTTLDNIVRWLCELGLCSKAVELLGEAVVKDVLLCMAGTD</sequence>
<evidence type="ECO:0000259" key="4">
    <source>
        <dbReference type="Pfam" id="PF23276"/>
    </source>
</evidence>
<feature type="repeat" description="PPR" evidence="3">
    <location>
        <begin position="436"/>
        <end position="470"/>
    </location>
</feature>
<evidence type="ECO:0000313" key="5">
    <source>
        <dbReference type="EMBL" id="KAK6118221.1"/>
    </source>
</evidence>
<dbReference type="InterPro" id="IPR011990">
    <property type="entry name" value="TPR-like_helical_dom_sf"/>
</dbReference>
<dbReference type="NCBIfam" id="TIGR00756">
    <property type="entry name" value="PPR"/>
    <property type="match status" value="6"/>
</dbReference>
<organism evidence="5 6">
    <name type="scientific">Rehmannia glutinosa</name>
    <name type="common">Chinese foxglove</name>
    <dbReference type="NCBI Taxonomy" id="99300"/>
    <lineage>
        <taxon>Eukaryota</taxon>
        <taxon>Viridiplantae</taxon>
        <taxon>Streptophyta</taxon>
        <taxon>Embryophyta</taxon>
        <taxon>Tracheophyta</taxon>
        <taxon>Spermatophyta</taxon>
        <taxon>Magnoliopsida</taxon>
        <taxon>eudicotyledons</taxon>
        <taxon>Gunneridae</taxon>
        <taxon>Pentapetalae</taxon>
        <taxon>asterids</taxon>
        <taxon>lamiids</taxon>
        <taxon>Lamiales</taxon>
        <taxon>Orobanchaceae</taxon>
        <taxon>Rehmannieae</taxon>
        <taxon>Rehmannia</taxon>
    </lineage>
</organism>
<feature type="repeat" description="PPR" evidence="3">
    <location>
        <begin position="366"/>
        <end position="400"/>
    </location>
</feature>
<proteinExistence type="inferred from homology"/>
<accession>A0ABR0U6W1</accession>
<keyword evidence="2" id="KW-0677">Repeat</keyword>